<reference evidence="2 3" key="1">
    <citation type="submission" date="2019-08" db="EMBL/GenBank/DDBJ databases">
        <title>Archangium and Cystobacter genomes.</title>
        <authorList>
            <person name="Chen I.-C.K."/>
            <person name="Wielgoss S."/>
        </authorList>
    </citation>
    <scope>NUCLEOTIDE SEQUENCE [LARGE SCALE GENOMIC DNA]</scope>
    <source>
        <strain evidence="2 3">Cbm 6</strain>
    </source>
</reference>
<sequence length="74" mass="7661">MKKALTIALFGMAVAVGGVLGATTGAQETTAMPCCSTCEENYMSCLNECGGDATCANACDAPYYKCSRYCSFSC</sequence>
<evidence type="ECO:0008006" key="4">
    <source>
        <dbReference type="Google" id="ProtNLM"/>
    </source>
</evidence>
<feature type="chain" id="PRO_5047313796" description="Lipoprotein" evidence="1">
    <location>
        <begin position="22"/>
        <end position="74"/>
    </location>
</feature>
<evidence type="ECO:0000313" key="2">
    <source>
        <dbReference type="EMBL" id="WNG49100.1"/>
    </source>
</evidence>
<protein>
    <recommendedName>
        <fullName evidence="4">Lipoprotein</fullName>
    </recommendedName>
</protein>
<accession>A0ABY9X120</accession>
<evidence type="ECO:0000313" key="3">
    <source>
        <dbReference type="Proteomes" id="UP001611383"/>
    </source>
</evidence>
<evidence type="ECO:0000256" key="1">
    <source>
        <dbReference type="SAM" id="SignalP"/>
    </source>
</evidence>
<proteinExistence type="predicted"/>
<dbReference type="RefSeq" id="WP_395806769.1">
    <property type="nucleotide sequence ID" value="NZ_CP043494.1"/>
</dbReference>
<gene>
    <name evidence="2" type="ORF">F0U60_37030</name>
</gene>
<feature type="signal peptide" evidence="1">
    <location>
        <begin position="1"/>
        <end position="21"/>
    </location>
</feature>
<dbReference type="Proteomes" id="UP001611383">
    <property type="component" value="Chromosome"/>
</dbReference>
<name>A0ABY9X120_9BACT</name>
<keyword evidence="1" id="KW-0732">Signal</keyword>
<organism evidence="2 3">
    <name type="scientific">Archangium minus</name>
    <dbReference type="NCBI Taxonomy" id="83450"/>
    <lineage>
        <taxon>Bacteria</taxon>
        <taxon>Pseudomonadati</taxon>
        <taxon>Myxococcota</taxon>
        <taxon>Myxococcia</taxon>
        <taxon>Myxococcales</taxon>
        <taxon>Cystobacterineae</taxon>
        <taxon>Archangiaceae</taxon>
        <taxon>Archangium</taxon>
    </lineage>
</organism>
<dbReference type="EMBL" id="CP043494">
    <property type="protein sequence ID" value="WNG49100.1"/>
    <property type="molecule type" value="Genomic_DNA"/>
</dbReference>
<keyword evidence="3" id="KW-1185">Reference proteome</keyword>